<keyword evidence="7" id="KW-1133">Transmembrane helix</keyword>
<keyword evidence="13" id="KW-0732">Signal</keyword>
<accession>A0A6J2WLE3</accession>
<evidence type="ECO:0000313" key="15">
    <source>
        <dbReference type="RefSeq" id="XP_030644457.1"/>
    </source>
</evidence>
<evidence type="ECO:0000256" key="12">
    <source>
        <dbReference type="RuleBase" id="RU363063"/>
    </source>
</evidence>
<evidence type="ECO:0000256" key="3">
    <source>
        <dbReference type="ARBA" id="ARBA00022676"/>
    </source>
</evidence>
<keyword evidence="14" id="KW-1185">Reference proteome</keyword>
<dbReference type="GeneID" id="115824872"/>
<keyword evidence="6" id="KW-0735">Signal-anchor</keyword>
<dbReference type="Gene3D" id="3.90.550.50">
    <property type="match status" value="1"/>
</dbReference>
<evidence type="ECO:0000256" key="5">
    <source>
        <dbReference type="ARBA" id="ARBA00022692"/>
    </source>
</evidence>
<comment type="subcellular location">
    <subcellularLocation>
        <location evidence="1 12">Golgi apparatus membrane</location>
        <topology evidence="1 12">Single-pass type II membrane protein</topology>
    </subcellularLocation>
</comment>
<keyword evidence="10" id="KW-0325">Glycoprotein</keyword>
<keyword evidence="5" id="KW-0812">Transmembrane</keyword>
<dbReference type="InParanoid" id="A0A6J2WLE3"/>
<evidence type="ECO:0000256" key="8">
    <source>
        <dbReference type="ARBA" id="ARBA00023034"/>
    </source>
</evidence>
<protein>
    <recommendedName>
        <fullName evidence="12">Hexosyltransferase</fullName>
        <ecNumber evidence="12">2.4.1.-</ecNumber>
    </recommendedName>
</protein>
<dbReference type="FunCoup" id="A0A6J2WLE3">
    <property type="interactions" value="192"/>
</dbReference>
<dbReference type="OrthoDB" id="2139606at2759"/>
<dbReference type="GO" id="GO:0030311">
    <property type="term" value="P:poly-N-acetyllactosamine biosynthetic process"/>
    <property type="evidence" value="ECO:0007669"/>
    <property type="project" value="TreeGrafter"/>
</dbReference>
<keyword evidence="9" id="KW-0472">Membrane</keyword>
<dbReference type="PANTHER" id="PTHR11214">
    <property type="entry name" value="BETA-1,3-N-ACETYLGLUCOSAMINYLTRANSFERASE"/>
    <property type="match status" value="1"/>
</dbReference>
<keyword evidence="4" id="KW-0808">Transferase</keyword>
<name>A0A6J2WLE3_CHACN</name>
<dbReference type="GO" id="GO:0016266">
    <property type="term" value="P:protein O-linked glycosylation via N-acetyl-galactosamine"/>
    <property type="evidence" value="ECO:0007669"/>
    <property type="project" value="UniProtKB-ARBA"/>
</dbReference>
<evidence type="ECO:0000256" key="1">
    <source>
        <dbReference type="ARBA" id="ARBA00004323"/>
    </source>
</evidence>
<dbReference type="PANTHER" id="PTHR11214:SF23">
    <property type="entry name" value="N-ACETYLLACTOSAMINIDE BETA-1,3-N-ACETYLGLUCOSAMINYLTRANSFERASE 3"/>
    <property type="match status" value="1"/>
</dbReference>
<sequence>MLRIPEITLFSIVCTMCLIVVLLRDNPTSDIAPDDDVTYVEMSNMSRKHPVTLQKQSKTFQQLSQPCERNESAASISGFSKLPEHIRDFLFYRHCRHFPMLLDVPDKCGGPQGSADVFFLLVIKSTPTNFDRREVLRKTWAKERRHNGVWVRRVFISGTVGTHHEKRRMNRLLKLENEEHRDILQWDFRDTFFNLTLKQILFLEWMEKRCPNVRFLMNGDDDVFANTDNMVEYLQSLPGNDGSKHLYVGHLIHSLGPIRYQGSKYYVPKEIHEVNYYPPYCGGGGFLISGFTARIMYNMSHSITIMPIDDVYLGMCVEKAGLKPESHSGVRTFGMSIPSRKVDALSPCFYREILLVHRFLPYQIFVMWNDIHKPNLRCGTSVLNYDSKP</sequence>
<evidence type="ECO:0000256" key="7">
    <source>
        <dbReference type="ARBA" id="ARBA00022989"/>
    </source>
</evidence>
<evidence type="ECO:0000256" key="4">
    <source>
        <dbReference type="ARBA" id="ARBA00022679"/>
    </source>
</evidence>
<reference evidence="15" key="1">
    <citation type="submission" date="2025-08" db="UniProtKB">
        <authorList>
            <consortium name="RefSeq"/>
        </authorList>
    </citation>
    <scope>IDENTIFICATION</scope>
</reference>
<feature type="signal peptide" evidence="13">
    <location>
        <begin position="1"/>
        <end position="23"/>
    </location>
</feature>
<organism evidence="14 15">
    <name type="scientific">Chanos chanos</name>
    <name type="common">Milkfish</name>
    <name type="synonym">Mugil chanos</name>
    <dbReference type="NCBI Taxonomy" id="29144"/>
    <lineage>
        <taxon>Eukaryota</taxon>
        <taxon>Metazoa</taxon>
        <taxon>Chordata</taxon>
        <taxon>Craniata</taxon>
        <taxon>Vertebrata</taxon>
        <taxon>Euteleostomi</taxon>
        <taxon>Actinopterygii</taxon>
        <taxon>Neopterygii</taxon>
        <taxon>Teleostei</taxon>
        <taxon>Ostariophysi</taxon>
        <taxon>Gonorynchiformes</taxon>
        <taxon>Chanidae</taxon>
        <taxon>Chanos</taxon>
    </lineage>
</organism>
<proteinExistence type="inferred from homology"/>
<feature type="chain" id="PRO_5026880359" description="Hexosyltransferase" evidence="13">
    <location>
        <begin position="24"/>
        <end position="389"/>
    </location>
</feature>
<evidence type="ECO:0000313" key="14">
    <source>
        <dbReference type="Proteomes" id="UP000504632"/>
    </source>
</evidence>
<evidence type="ECO:0000256" key="2">
    <source>
        <dbReference type="ARBA" id="ARBA00008661"/>
    </source>
</evidence>
<keyword evidence="8 12" id="KW-0333">Golgi apparatus</keyword>
<dbReference type="Pfam" id="PF01762">
    <property type="entry name" value="Galactosyl_T"/>
    <property type="match status" value="1"/>
</dbReference>
<dbReference type="Proteomes" id="UP000504632">
    <property type="component" value="Chromosome 12"/>
</dbReference>
<dbReference type="FunFam" id="3.90.550.50:FF:000009">
    <property type="entry name" value="Hexosyltransferase"/>
    <property type="match status" value="1"/>
</dbReference>
<gene>
    <name evidence="15" type="primary">LOC115824872</name>
</gene>
<evidence type="ECO:0000256" key="10">
    <source>
        <dbReference type="ARBA" id="ARBA00023180"/>
    </source>
</evidence>
<comment type="similarity">
    <text evidence="2 12">Belongs to the glycosyltransferase 31 family.</text>
</comment>
<dbReference type="InterPro" id="IPR002659">
    <property type="entry name" value="Glyco_trans_31"/>
</dbReference>
<comment type="pathway">
    <text evidence="11">Protein modification.</text>
</comment>
<keyword evidence="3 12" id="KW-0328">Glycosyltransferase</keyword>
<dbReference type="GO" id="GO:0008499">
    <property type="term" value="F:N-acetyl-beta-D-glucosaminide beta-(1,3)-galactosyltransferase activity"/>
    <property type="evidence" value="ECO:0007669"/>
    <property type="project" value="UniProtKB-ARBA"/>
</dbReference>
<evidence type="ECO:0000256" key="9">
    <source>
        <dbReference type="ARBA" id="ARBA00023136"/>
    </source>
</evidence>
<evidence type="ECO:0000256" key="6">
    <source>
        <dbReference type="ARBA" id="ARBA00022968"/>
    </source>
</evidence>
<evidence type="ECO:0000256" key="13">
    <source>
        <dbReference type="SAM" id="SignalP"/>
    </source>
</evidence>
<dbReference type="AlphaFoldDB" id="A0A6J2WLE3"/>
<evidence type="ECO:0000256" key="11">
    <source>
        <dbReference type="ARBA" id="ARBA00043952"/>
    </source>
</evidence>
<dbReference type="GO" id="GO:0000139">
    <property type="term" value="C:Golgi membrane"/>
    <property type="evidence" value="ECO:0007669"/>
    <property type="project" value="UniProtKB-SubCell"/>
</dbReference>
<dbReference type="EC" id="2.4.1.-" evidence="12"/>
<dbReference type="RefSeq" id="XP_030644457.1">
    <property type="nucleotide sequence ID" value="XM_030788597.1"/>
</dbReference>